<reference evidence="2 3" key="1">
    <citation type="submission" date="2024-02" db="EMBL/GenBank/DDBJ databases">
        <authorList>
            <person name="Chen Y."/>
            <person name="Shah S."/>
            <person name="Dougan E. K."/>
            <person name="Thang M."/>
            <person name="Chan C."/>
        </authorList>
    </citation>
    <scope>NUCLEOTIDE SEQUENCE [LARGE SCALE GENOMIC DNA]</scope>
</reference>
<name>A0ABP0N8Z7_9DINO</name>
<evidence type="ECO:0000313" key="3">
    <source>
        <dbReference type="Proteomes" id="UP001642484"/>
    </source>
</evidence>
<dbReference type="EMBL" id="CAXAMN010021374">
    <property type="protein sequence ID" value="CAK9058854.1"/>
    <property type="molecule type" value="Genomic_DNA"/>
</dbReference>
<sequence length="178" mass="20109">MEPSVGFVPGQRGPERFFYDKTTYTGVHTCGGPSTVCKDSFLASLRNGLQMSLFVRNPGLQPRPLNLQFGGRSSGPERFFYDRSSYTGVHLCGGPSVNDKENDPDGNFCRSLRPKRCHSQPNMRPGQIHRSRPADSNVRFLQKRLEDTPRSLGQMRLALLNSRLQRDRFGDHLPEEIV</sequence>
<organism evidence="2 3">
    <name type="scientific">Durusdinium trenchii</name>
    <dbReference type="NCBI Taxonomy" id="1381693"/>
    <lineage>
        <taxon>Eukaryota</taxon>
        <taxon>Sar</taxon>
        <taxon>Alveolata</taxon>
        <taxon>Dinophyceae</taxon>
        <taxon>Suessiales</taxon>
        <taxon>Symbiodiniaceae</taxon>
        <taxon>Durusdinium</taxon>
    </lineage>
</organism>
<feature type="region of interest" description="Disordered" evidence="1">
    <location>
        <begin position="115"/>
        <end position="135"/>
    </location>
</feature>
<comment type="caution">
    <text evidence="2">The sequence shown here is derived from an EMBL/GenBank/DDBJ whole genome shotgun (WGS) entry which is preliminary data.</text>
</comment>
<proteinExistence type="predicted"/>
<gene>
    <name evidence="2" type="ORF">CCMP2556_LOCUS29009</name>
</gene>
<evidence type="ECO:0000256" key="1">
    <source>
        <dbReference type="SAM" id="MobiDB-lite"/>
    </source>
</evidence>
<dbReference type="Proteomes" id="UP001642484">
    <property type="component" value="Unassembled WGS sequence"/>
</dbReference>
<evidence type="ECO:0000313" key="2">
    <source>
        <dbReference type="EMBL" id="CAK9058854.1"/>
    </source>
</evidence>
<protein>
    <submittedName>
        <fullName evidence="2">Uncharacterized protein</fullName>
    </submittedName>
</protein>
<keyword evidence="3" id="KW-1185">Reference proteome</keyword>
<accession>A0ABP0N8Z7</accession>